<dbReference type="EC" id="2.4.1.255" evidence="3"/>
<comment type="similarity">
    <text evidence="2">Belongs to the glycosyltransferase 41 family. O-GlcNAc transferase subfamily.</text>
</comment>
<keyword evidence="6" id="KW-0677">Repeat</keyword>
<evidence type="ECO:0000256" key="8">
    <source>
        <dbReference type="PROSITE-ProRule" id="PRU00339"/>
    </source>
</evidence>
<evidence type="ECO:0000313" key="11">
    <source>
        <dbReference type="Proteomes" id="UP000056322"/>
    </source>
</evidence>
<dbReference type="EMBL" id="LN794158">
    <property type="protein sequence ID" value="CEN55941.1"/>
    <property type="molecule type" value="Genomic_DNA"/>
</dbReference>
<organism evidence="10 11">
    <name type="scientific">Candidatus Methylopumilus turicensis</name>
    <dbReference type="NCBI Taxonomy" id="1581680"/>
    <lineage>
        <taxon>Bacteria</taxon>
        <taxon>Pseudomonadati</taxon>
        <taxon>Pseudomonadota</taxon>
        <taxon>Betaproteobacteria</taxon>
        <taxon>Nitrosomonadales</taxon>
        <taxon>Methylophilaceae</taxon>
        <taxon>Candidatus Methylopumilus</taxon>
    </lineage>
</organism>
<sequence length="702" mass="78940">MDIESSYRTALAHHQQGQLAQAEALYRKVLEASPRHADALHYLGVIYHQNKQHELAIETIAKALAIKPNNSDFLSNQALALKAAGRLDEAINTLKLALKHAPDDLDIHYNLGNAYAEHHQYQGAAICYRRILQDYPQDEDLKQALCHALQASGNEHQQAGHYAKAESAYQEAIGIMSNDAALYYNLGNAQRELGKPAEAAQAYLKAIQLSPSDADAYNNLGNVQRELGDLAAAIASYEKALDINPKLYHAKVHLVHQKQHICDWNNLDKEINEIRDLVKNVPEAQISPFAFLSMPNTTTQEQKQCANHWLKNRYASAFKQGRTLAFKYKNNPGSSHQKLRIGYLSADFRLHPLASLIAELIELHDRSAFEVYAYSYGIDDQSAERKRIETAFDHFVDIRARSIADAASKINQDEIDILVDLTGFTQTSRSQIVALRPAPINVSWLGFPGTMGDLEGERLFDYILSDAFITPPTEASAYAEKLALLPYTYQPNDTKRPIGKTKTRVEYGLPEHGFVFCCFNQTFKILPEVFDCWMKVLKQVPNSVLWLLECNKWAKANLIREAERRGVEKERLIFAPRVSMADHMARQPCADLFLDTKPYNAHTTTSDALWMGLPVLTCAGDTFASRVAGSLLKAANLDELITTTLSDYENKALALATNPEALDRIKARLNKHNTKLPLFNPSKFAMDLESQYQEIWSAYTKH</sequence>
<evidence type="ECO:0000256" key="5">
    <source>
        <dbReference type="ARBA" id="ARBA00022679"/>
    </source>
</evidence>
<accession>A0A0B7IZK1</accession>
<name>A0A0B7IZK1_9PROT</name>
<keyword evidence="11" id="KW-1185">Reference proteome</keyword>
<evidence type="ECO:0000313" key="10">
    <source>
        <dbReference type="EMBL" id="CEN55941.1"/>
    </source>
</evidence>
<dbReference type="Gene3D" id="3.40.50.2000">
    <property type="entry name" value="Glycogen Phosphorylase B"/>
    <property type="match status" value="1"/>
</dbReference>
<dbReference type="SUPFAM" id="SSF48452">
    <property type="entry name" value="TPR-like"/>
    <property type="match status" value="1"/>
</dbReference>
<dbReference type="GO" id="GO:0097363">
    <property type="term" value="F:protein O-acetylglucosaminyltransferase activity"/>
    <property type="evidence" value="ECO:0007669"/>
    <property type="project" value="UniProtKB-EC"/>
</dbReference>
<dbReference type="PANTHER" id="PTHR44998:SF1">
    <property type="entry name" value="UDP-N-ACETYLGLUCOSAMINE--PEPTIDE N-ACETYLGLUCOSAMINYLTRANSFERASE 110 KDA SUBUNIT"/>
    <property type="match status" value="1"/>
</dbReference>
<dbReference type="HOGENOM" id="CLU_001721_5_2_4"/>
<dbReference type="Proteomes" id="UP000056322">
    <property type="component" value="Chromosome 1"/>
</dbReference>
<feature type="repeat" description="TPR" evidence="8">
    <location>
        <begin position="3"/>
        <end position="36"/>
    </location>
</feature>
<feature type="repeat" description="TPR" evidence="8">
    <location>
        <begin position="214"/>
        <end position="247"/>
    </location>
</feature>
<dbReference type="Pfam" id="PF13844">
    <property type="entry name" value="Glyco_transf_41"/>
    <property type="match status" value="2"/>
</dbReference>
<feature type="domain" description="O-GlcNAc transferase C-terminal" evidence="9">
    <location>
        <begin position="261"/>
        <end position="493"/>
    </location>
</feature>
<dbReference type="InterPro" id="IPR029489">
    <property type="entry name" value="OGT/SEC/SPY_C"/>
</dbReference>
<evidence type="ECO:0000256" key="6">
    <source>
        <dbReference type="ARBA" id="ARBA00022737"/>
    </source>
</evidence>
<dbReference type="PROSITE" id="PS50005">
    <property type="entry name" value="TPR"/>
    <property type="match status" value="5"/>
</dbReference>
<dbReference type="RefSeq" id="WP_045751134.1">
    <property type="nucleotide sequence ID" value="NZ_LN794158.1"/>
</dbReference>
<evidence type="ECO:0000256" key="2">
    <source>
        <dbReference type="ARBA" id="ARBA00005386"/>
    </source>
</evidence>
<dbReference type="STRING" id="1581680.BN1209_0898"/>
<dbReference type="InterPro" id="IPR019734">
    <property type="entry name" value="TPR_rpt"/>
</dbReference>
<comment type="pathway">
    <text evidence="1">Protein modification; protein glycosylation.</text>
</comment>
<feature type="repeat" description="TPR" evidence="8">
    <location>
        <begin position="180"/>
        <end position="213"/>
    </location>
</feature>
<keyword evidence="5" id="KW-0808">Transferase</keyword>
<reference evidence="11" key="1">
    <citation type="submission" date="2014-12" db="EMBL/GenBank/DDBJ databases">
        <authorList>
            <person name="Salcher M.M."/>
        </authorList>
    </citation>
    <scope>NUCLEOTIDE SEQUENCE [LARGE SCALE GENOMIC DNA]</scope>
    <source>
        <strain evidence="11">MMS-10A-171</strain>
    </source>
</reference>
<feature type="repeat" description="TPR" evidence="8">
    <location>
        <begin position="105"/>
        <end position="138"/>
    </location>
</feature>
<dbReference type="OrthoDB" id="101857at2"/>
<evidence type="ECO:0000256" key="1">
    <source>
        <dbReference type="ARBA" id="ARBA00004922"/>
    </source>
</evidence>
<gene>
    <name evidence="10" type="ORF">BN1209_0898</name>
</gene>
<dbReference type="Gene3D" id="1.25.40.10">
    <property type="entry name" value="Tetratricopeptide repeat domain"/>
    <property type="match status" value="4"/>
</dbReference>
<evidence type="ECO:0000256" key="3">
    <source>
        <dbReference type="ARBA" id="ARBA00011970"/>
    </source>
</evidence>
<keyword evidence="4" id="KW-0328">Glycosyltransferase</keyword>
<dbReference type="AlphaFoldDB" id="A0A0B7IZK1"/>
<evidence type="ECO:0000256" key="4">
    <source>
        <dbReference type="ARBA" id="ARBA00022676"/>
    </source>
</evidence>
<dbReference type="PANTHER" id="PTHR44998">
    <property type="match status" value="1"/>
</dbReference>
<keyword evidence="7 8" id="KW-0802">TPR repeat</keyword>
<feature type="repeat" description="TPR" evidence="8">
    <location>
        <begin position="37"/>
        <end position="70"/>
    </location>
</feature>
<dbReference type="InterPro" id="IPR011990">
    <property type="entry name" value="TPR-like_helical_dom_sf"/>
</dbReference>
<dbReference type="KEGG" id="mbac:BN1209_0898"/>
<dbReference type="SMART" id="SM00028">
    <property type="entry name" value="TPR"/>
    <property type="match status" value="7"/>
</dbReference>
<dbReference type="PROSITE" id="PS50293">
    <property type="entry name" value="TPR_REGION"/>
    <property type="match status" value="2"/>
</dbReference>
<evidence type="ECO:0000259" key="9">
    <source>
        <dbReference type="Pfam" id="PF13844"/>
    </source>
</evidence>
<protein>
    <recommendedName>
        <fullName evidence="3">protein O-GlcNAc transferase</fullName>
        <ecNumber evidence="3">2.4.1.255</ecNumber>
    </recommendedName>
</protein>
<feature type="domain" description="O-GlcNAc transferase C-terminal" evidence="9">
    <location>
        <begin position="502"/>
        <end position="688"/>
    </location>
</feature>
<dbReference type="Pfam" id="PF13432">
    <property type="entry name" value="TPR_16"/>
    <property type="match status" value="3"/>
</dbReference>
<dbReference type="Gene3D" id="3.40.50.11380">
    <property type="match status" value="1"/>
</dbReference>
<proteinExistence type="inferred from homology"/>
<evidence type="ECO:0000256" key="7">
    <source>
        <dbReference type="ARBA" id="ARBA00022803"/>
    </source>
</evidence>